<dbReference type="SUPFAM" id="SSF51735">
    <property type="entry name" value="NAD(P)-binding Rossmann-fold domains"/>
    <property type="match status" value="1"/>
</dbReference>
<protein>
    <recommendedName>
        <fullName evidence="1">Enoyl reductase (ER) domain-containing protein</fullName>
    </recommendedName>
</protein>
<dbReference type="Gene3D" id="3.90.180.10">
    <property type="entry name" value="Medium-chain alcohol dehydrogenases, catalytic domain"/>
    <property type="match status" value="1"/>
</dbReference>
<dbReference type="EMBL" id="BMED01000002">
    <property type="protein sequence ID" value="GGC75287.1"/>
    <property type="molecule type" value="Genomic_DNA"/>
</dbReference>
<comment type="caution">
    <text evidence="2">The sequence shown here is derived from an EMBL/GenBank/DDBJ whole genome shotgun (WGS) entry which is preliminary data.</text>
</comment>
<dbReference type="InterPro" id="IPR036291">
    <property type="entry name" value="NAD(P)-bd_dom_sf"/>
</dbReference>
<dbReference type="SMART" id="SM00829">
    <property type="entry name" value="PKS_ER"/>
    <property type="match status" value="1"/>
</dbReference>
<dbReference type="Proteomes" id="UP000637423">
    <property type="component" value="Unassembled WGS sequence"/>
</dbReference>
<dbReference type="InterPro" id="IPR013154">
    <property type="entry name" value="ADH-like_N"/>
</dbReference>
<dbReference type="AlphaFoldDB" id="A0A916UK62"/>
<reference evidence="2" key="2">
    <citation type="submission" date="2020-09" db="EMBL/GenBank/DDBJ databases">
        <authorList>
            <person name="Sun Q."/>
            <person name="Zhou Y."/>
        </authorList>
    </citation>
    <scope>NUCLEOTIDE SEQUENCE</scope>
    <source>
        <strain evidence="2">CGMCC 1.10998</strain>
    </source>
</reference>
<sequence length="307" mass="32990">MVEATSVNPIDVRRRSGYGRKLFSLMGAARFPLVLGNDFVGIVTATGPGVSHFREGDAVFGAIPPSSTGTHASHVVMHTKHAMQQPKDMRTIPANALAALPYNFTTVLRALADAGLREENACGRDVLIHGASGRLGLLAVRTLANWGAYVTAVSNPASTAICRGAGAISVIDLNEQPLREITDKFAATLNFANWDDESALLKLLANDALGHATTVHPLLANLDQHGLLRGAINIMREKKSMRARAPKGARYAWTVFAPDQRALAYLSERSAIYTAAMTYSCFPLANAAFAHRHVEQRRPGCVVLLPT</sequence>
<evidence type="ECO:0000259" key="1">
    <source>
        <dbReference type="SMART" id="SM00829"/>
    </source>
</evidence>
<gene>
    <name evidence="2" type="ORF">GCM10011396_23140</name>
</gene>
<proteinExistence type="predicted"/>
<dbReference type="InterPro" id="IPR050700">
    <property type="entry name" value="YIM1/Zinc_Alcohol_DH_Fams"/>
</dbReference>
<evidence type="ECO:0000313" key="3">
    <source>
        <dbReference type="Proteomes" id="UP000637423"/>
    </source>
</evidence>
<dbReference type="GO" id="GO:0016491">
    <property type="term" value="F:oxidoreductase activity"/>
    <property type="evidence" value="ECO:0007669"/>
    <property type="project" value="InterPro"/>
</dbReference>
<dbReference type="PANTHER" id="PTHR11695:SF294">
    <property type="entry name" value="RETICULON-4-INTERACTING PROTEIN 1, MITOCHONDRIAL"/>
    <property type="match status" value="1"/>
</dbReference>
<dbReference type="SUPFAM" id="SSF50129">
    <property type="entry name" value="GroES-like"/>
    <property type="match status" value="1"/>
</dbReference>
<accession>A0A916UK62</accession>
<dbReference type="PANTHER" id="PTHR11695">
    <property type="entry name" value="ALCOHOL DEHYDROGENASE RELATED"/>
    <property type="match status" value="1"/>
</dbReference>
<feature type="domain" description="Enoyl reductase (ER)" evidence="1">
    <location>
        <begin position="5"/>
        <end position="304"/>
    </location>
</feature>
<dbReference type="Gene3D" id="3.40.50.720">
    <property type="entry name" value="NAD(P)-binding Rossmann-like Domain"/>
    <property type="match status" value="1"/>
</dbReference>
<name>A0A916UK62_9BURK</name>
<evidence type="ECO:0000313" key="2">
    <source>
        <dbReference type="EMBL" id="GGC75287.1"/>
    </source>
</evidence>
<reference evidence="2" key="1">
    <citation type="journal article" date="2014" name="Int. J. Syst. Evol. Microbiol.">
        <title>Complete genome sequence of Corynebacterium casei LMG S-19264T (=DSM 44701T), isolated from a smear-ripened cheese.</title>
        <authorList>
            <consortium name="US DOE Joint Genome Institute (JGI-PGF)"/>
            <person name="Walter F."/>
            <person name="Albersmeier A."/>
            <person name="Kalinowski J."/>
            <person name="Ruckert C."/>
        </authorList>
    </citation>
    <scope>NUCLEOTIDE SEQUENCE</scope>
    <source>
        <strain evidence="2">CGMCC 1.10998</strain>
    </source>
</reference>
<dbReference type="InterPro" id="IPR020843">
    <property type="entry name" value="ER"/>
</dbReference>
<organism evidence="2 3">
    <name type="scientific">Undibacterium terreum</name>
    <dbReference type="NCBI Taxonomy" id="1224302"/>
    <lineage>
        <taxon>Bacteria</taxon>
        <taxon>Pseudomonadati</taxon>
        <taxon>Pseudomonadota</taxon>
        <taxon>Betaproteobacteria</taxon>
        <taxon>Burkholderiales</taxon>
        <taxon>Oxalobacteraceae</taxon>
        <taxon>Undibacterium</taxon>
    </lineage>
</organism>
<dbReference type="InterPro" id="IPR011032">
    <property type="entry name" value="GroES-like_sf"/>
</dbReference>
<dbReference type="Pfam" id="PF08240">
    <property type="entry name" value="ADH_N"/>
    <property type="match status" value="1"/>
</dbReference>
<keyword evidence="3" id="KW-1185">Reference proteome</keyword>